<comment type="caution">
    <text evidence="2">The sequence shown here is derived from an EMBL/GenBank/DDBJ whole genome shotgun (WGS) entry which is preliminary data.</text>
</comment>
<dbReference type="PANTHER" id="PTHR46328:SF26">
    <property type="entry name" value="FAR1 DNA-BINDING DOMAIN PROTEIN"/>
    <property type="match status" value="1"/>
</dbReference>
<sequence>MFDGNDFLHQMDEVYRIDDIENIAMVDFLNIGAHEMEYFHFSNLQIAFDFYNHYAKFVSFGARKSKTWKNSKGEYVKQLFVCSCEGFRPEKYYNMENRKREPKSETRCGCLARFVVRFAAYTGRWHVALFVESQKHDCLDPMLVGFLPTHRKMAEADASKMNNMKDADISNPIYMLC</sequence>
<accession>A0A444Z7M3</accession>
<protein>
    <recommendedName>
        <fullName evidence="1">FAR1 domain-containing protein</fullName>
    </recommendedName>
</protein>
<dbReference type="Proteomes" id="UP000289738">
    <property type="component" value="Chromosome B05"/>
</dbReference>
<feature type="domain" description="FAR1" evidence="1">
    <location>
        <begin position="49"/>
        <end position="138"/>
    </location>
</feature>
<dbReference type="InterPro" id="IPR004330">
    <property type="entry name" value="FAR1_DNA_bnd_dom"/>
</dbReference>
<gene>
    <name evidence="2" type="ORF">Ahy_B05g078650</name>
</gene>
<organism evidence="2 3">
    <name type="scientific">Arachis hypogaea</name>
    <name type="common">Peanut</name>
    <dbReference type="NCBI Taxonomy" id="3818"/>
    <lineage>
        <taxon>Eukaryota</taxon>
        <taxon>Viridiplantae</taxon>
        <taxon>Streptophyta</taxon>
        <taxon>Embryophyta</taxon>
        <taxon>Tracheophyta</taxon>
        <taxon>Spermatophyta</taxon>
        <taxon>Magnoliopsida</taxon>
        <taxon>eudicotyledons</taxon>
        <taxon>Gunneridae</taxon>
        <taxon>Pentapetalae</taxon>
        <taxon>rosids</taxon>
        <taxon>fabids</taxon>
        <taxon>Fabales</taxon>
        <taxon>Fabaceae</taxon>
        <taxon>Papilionoideae</taxon>
        <taxon>50 kb inversion clade</taxon>
        <taxon>dalbergioids sensu lato</taxon>
        <taxon>Dalbergieae</taxon>
        <taxon>Pterocarpus clade</taxon>
        <taxon>Arachis</taxon>
    </lineage>
</organism>
<dbReference type="AlphaFoldDB" id="A0A444Z7M3"/>
<reference evidence="2 3" key="1">
    <citation type="submission" date="2019-01" db="EMBL/GenBank/DDBJ databases">
        <title>Sequencing of cultivated peanut Arachis hypogaea provides insights into genome evolution and oil improvement.</title>
        <authorList>
            <person name="Chen X."/>
        </authorList>
    </citation>
    <scope>NUCLEOTIDE SEQUENCE [LARGE SCALE GENOMIC DNA]</scope>
    <source>
        <strain evidence="3">cv. Fuhuasheng</strain>
        <tissue evidence="2">Leaves</tissue>
    </source>
</reference>
<dbReference type="STRING" id="3818.A0A444Z7M3"/>
<dbReference type="PANTHER" id="PTHR46328">
    <property type="entry name" value="FAR-RED IMPAIRED RESPONSIVE (FAR1) FAMILY PROTEIN-RELATED"/>
    <property type="match status" value="1"/>
</dbReference>
<evidence type="ECO:0000313" key="2">
    <source>
        <dbReference type="EMBL" id="RYR10175.1"/>
    </source>
</evidence>
<keyword evidence="3" id="KW-1185">Reference proteome</keyword>
<dbReference type="Pfam" id="PF03101">
    <property type="entry name" value="FAR1"/>
    <property type="match status" value="1"/>
</dbReference>
<proteinExistence type="predicted"/>
<dbReference type="EMBL" id="SDMP01000015">
    <property type="protein sequence ID" value="RYR10175.1"/>
    <property type="molecule type" value="Genomic_DNA"/>
</dbReference>
<evidence type="ECO:0000313" key="3">
    <source>
        <dbReference type="Proteomes" id="UP000289738"/>
    </source>
</evidence>
<name>A0A444Z7M3_ARAHY</name>
<evidence type="ECO:0000259" key="1">
    <source>
        <dbReference type="Pfam" id="PF03101"/>
    </source>
</evidence>